<reference evidence="5" key="1">
    <citation type="submission" date="2022-11" db="UniProtKB">
        <authorList>
            <consortium name="WormBaseParasite"/>
        </authorList>
    </citation>
    <scope>IDENTIFICATION</scope>
</reference>
<accession>A0A915E0A5</accession>
<dbReference type="Proteomes" id="UP000887574">
    <property type="component" value="Unplaced"/>
</dbReference>
<dbReference type="Pfam" id="PF13359">
    <property type="entry name" value="DDE_Tnp_4"/>
    <property type="match status" value="1"/>
</dbReference>
<name>A0A915E0A5_9BILA</name>
<evidence type="ECO:0000256" key="2">
    <source>
        <dbReference type="ARBA" id="ARBA00022723"/>
    </source>
</evidence>
<keyword evidence="2" id="KW-0479">Metal-binding</keyword>
<sequence>MKLLQDGWLTASQTSILYTTSTLHSSSKQDILCNLWRYYNSPDERDLVRFLRITKPKFDQLYTKLQDQLDAHCPTHLRPINGIIRLAIFLRCKSVSFNRPDNSGSIFYNYKKFYSIVLLAIADAESRFIAVDIGAAGRNSDATRGILILTVCWEYWRANVR</sequence>
<organism evidence="4 5">
    <name type="scientific">Ditylenchus dipsaci</name>
    <dbReference type="NCBI Taxonomy" id="166011"/>
    <lineage>
        <taxon>Eukaryota</taxon>
        <taxon>Metazoa</taxon>
        <taxon>Ecdysozoa</taxon>
        <taxon>Nematoda</taxon>
        <taxon>Chromadorea</taxon>
        <taxon>Rhabditida</taxon>
        <taxon>Tylenchina</taxon>
        <taxon>Tylenchomorpha</taxon>
        <taxon>Sphaerularioidea</taxon>
        <taxon>Anguinidae</taxon>
        <taxon>Anguininae</taxon>
        <taxon>Ditylenchus</taxon>
    </lineage>
</organism>
<evidence type="ECO:0000256" key="1">
    <source>
        <dbReference type="ARBA" id="ARBA00001968"/>
    </source>
</evidence>
<keyword evidence="4" id="KW-1185">Reference proteome</keyword>
<evidence type="ECO:0000313" key="4">
    <source>
        <dbReference type="Proteomes" id="UP000887574"/>
    </source>
</evidence>
<evidence type="ECO:0000313" key="5">
    <source>
        <dbReference type="WBParaSite" id="jg25577"/>
    </source>
</evidence>
<dbReference type="InterPro" id="IPR027806">
    <property type="entry name" value="HARBI1_dom"/>
</dbReference>
<proteinExistence type="predicted"/>
<dbReference type="AlphaFoldDB" id="A0A915E0A5"/>
<dbReference type="WBParaSite" id="jg25577">
    <property type="protein sequence ID" value="jg25577"/>
    <property type="gene ID" value="jg25577"/>
</dbReference>
<protein>
    <submittedName>
        <fullName evidence="5">DDE Tnp4 domain-containing protein</fullName>
    </submittedName>
</protein>
<comment type="cofactor">
    <cofactor evidence="1">
        <name>a divalent metal cation</name>
        <dbReference type="ChEBI" id="CHEBI:60240"/>
    </cofactor>
</comment>
<feature type="domain" description="DDE Tnp4" evidence="3">
    <location>
        <begin position="92"/>
        <end position="142"/>
    </location>
</feature>
<evidence type="ECO:0000259" key="3">
    <source>
        <dbReference type="Pfam" id="PF13359"/>
    </source>
</evidence>
<dbReference type="GO" id="GO:0046872">
    <property type="term" value="F:metal ion binding"/>
    <property type="evidence" value="ECO:0007669"/>
    <property type="project" value="UniProtKB-KW"/>
</dbReference>